<dbReference type="InterPro" id="IPR009081">
    <property type="entry name" value="PP-bd_ACP"/>
</dbReference>
<gene>
    <name evidence="4" type="ORF">OFY01_14660</name>
</gene>
<dbReference type="InterPro" id="IPR020806">
    <property type="entry name" value="PKS_PP-bd"/>
</dbReference>
<reference evidence="4" key="1">
    <citation type="submission" date="2022-10" db="EMBL/GenBank/DDBJ databases">
        <title>Streptomyces beihaiensis sp. nov., a chitin degrading actinobacterium, isolated from shrimp pond soil.</title>
        <authorList>
            <person name="Xie J."/>
            <person name="Shen N."/>
        </authorList>
    </citation>
    <scope>NUCLEOTIDE SEQUENCE</scope>
    <source>
        <strain evidence="4">GXMU-J5</strain>
    </source>
</reference>
<keyword evidence="2" id="KW-0597">Phosphoprotein</keyword>
<dbReference type="Proteomes" id="UP001163064">
    <property type="component" value="Unassembled WGS sequence"/>
</dbReference>
<evidence type="ECO:0000313" key="5">
    <source>
        <dbReference type="Proteomes" id="UP001163064"/>
    </source>
</evidence>
<dbReference type="RefSeq" id="WP_266599975.1">
    <property type="nucleotide sequence ID" value="NZ_JAPHNL010000144.1"/>
</dbReference>
<evidence type="ECO:0000256" key="1">
    <source>
        <dbReference type="ARBA" id="ARBA00022450"/>
    </source>
</evidence>
<dbReference type="Pfam" id="PF00550">
    <property type="entry name" value="PP-binding"/>
    <property type="match status" value="1"/>
</dbReference>
<dbReference type="InterPro" id="IPR036736">
    <property type="entry name" value="ACP-like_sf"/>
</dbReference>
<dbReference type="SUPFAM" id="SSF47336">
    <property type="entry name" value="ACP-like"/>
    <property type="match status" value="1"/>
</dbReference>
<dbReference type="Gene3D" id="1.10.1200.10">
    <property type="entry name" value="ACP-like"/>
    <property type="match status" value="1"/>
</dbReference>
<protein>
    <submittedName>
        <fullName evidence="4">Acyl carrier protein</fullName>
    </submittedName>
</protein>
<sequence>MTTRTSGKAAVAAELRGWLTARLAIYLDRPQESLDDRTPLAEFGMDSVAALSLCGDLEDEKGLVVDPTLVWDHPTIADLVSYLTPRLIAAGRTAQQG</sequence>
<comment type="caution">
    <text evidence="4">The sequence shown here is derived from an EMBL/GenBank/DDBJ whole genome shotgun (WGS) entry which is preliminary data.</text>
</comment>
<evidence type="ECO:0000259" key="3">
    <source>
        <dbReference type="PROSITE" id="PS50075"/>
    </source>
</evidence>
<proteinExistence type="predicted"/>
<feature type="domain" description="Carrier" evidence="3">
    <location>
        <begin position="13"/>
        <end position="87"/>
    </location>
</feature>
<dbReference type="PROSITE" id="PS50075">
    <property type="entry name" value="CARRIER"/>
    <property type="match status" value="1"/>
</dbReference>
<keyword evidence="1" id="KW-0596">Phosphopantetheine</keyword>
<evidence type="ECO:0000256" key="2">
    <source>
        <dbReference type="ARBA" id="ARBA00022553"/>
    </source>
</evidence>
<dbReference type="SMART" id="SM00823">
    <property type="entry name" value="PKS_PP"/>
    <property type="match status" value="1"/>
</dbReference>
<accession>A0ABT3TWW1</accession>
<name>A0ABT3TWW1_9ACTN</name>
<organism evidence="4 5">
    <name type="scientific">Streptomyces beihaiensis</name>
    <dbReference type="NCBI Taxonomy" id="2984495"/>
    <lineage>
        <taxon>Bacteria</taxon>
        <taxon>Bacillati</taxon>
        <taxon>Actinomycetota</taxon>
        <taxon>Actinomycetes</taxon>
        <taxon>Kitasatosporales</taxon>
        <taxon>Streptomycetaceae</taxon>
        <taxon>Streptomyces</taxon>
    </lineage>
</organism>
<keyword evidence="5" id="KW-1185">Reference proteome</keyword>
<dbReference type="SMART" id="SM01294">
    <property type="entry name" value="PKS_PP_betabranch"/>
    <property type="match status" value="1"/>
</dbReference>
<evidence type="ECO:0000313" key="4">
    <source>
        <dbReference type="EMBL" id="MCX3060976.1"/>
    </source>
</evidence>
<dbReference type="EMBL" id="JAPHNL010000144">
    <property type="protein sequence ID" value="MCX3060976.1"/>
    <property type="molecule type" value="Genomic_DNA"/>
</dbReference>